<reference evidence="2 3" key="1">
    <citation type="journal article" date="2017" name="Genome Biol. Evol.">
        <title>Phytophthora megakarya and P. palmivora, closely related causal agents of cacao black pod rot, underwent increases in genome sizes and gene numbers by different mechanisms.</title>
        <authorList>
            <person name="Ali S.S."/>
            <person name="Shao J."/>
            <person name="Lary D.J."/>
            <person name="Kronmiller B."/>
            <person name="Shen D."/>
            <person name="Strem M.D."/>
            <person name="Amoako-Attah I."/>
            <person name="Akrofi A.Y."/>
            <person name="Begoude B.A."/>
            <person name="Ten Hoopen G.M."/>
            <person name="Coulibaly K."/>
            <person name="Kebe B.I."/>
            <person name="Melnick R.L."/>
            <person name="Guiltinan M.J."/>
            <person name="Tyler B.M."/>
            <person name="Meinhardt L.W."/>
            <person name="Bailey B.A."/>
        </authorList>
    </citation>
    <scope>NUCLEOTIDE SEQUENCE [LARGE SCALE GENOMIC DNA]</scope>
    <source>
        <strain evidence="3">sbr112.9</strain>
    </source>
</reference>
<feature type="region of interest" description="Disordered" evidence="1">
    <location>
        <begin position="1"/>
        <end position="138"/>
    </location>
</feature>
<feature type="non-terminal residue" evidence="2">
    <location>
        <position position="310"/>
    </location>
</feature>
<protein>
    <recommendedName>
        <fullName evidence="4">ATP-binding cassette (ABC) Superfamily</fullName>
    </recommendedName>
</protein>
<evidence type="ECO:0000256" key="1">
    <source>
        <dbReference type="SAM" id="MobiDB-lite"/>
    </source>
</evidence>
<organism evidence="2 3">
    <name type="scientific">Phytophthora palmivora</name>
    <dbReference type="NCBI Taxonomy" id="4796"/>
    <lineage>
        <taxon>Eukaryota</taxon>
        <taxon>Sar</taxon>
        <taxon>Stramenopiles</taxon>
        <taxon>Oomycota</taxon>
        <taxon>Peronosporomycetes</taxon>
        <taxon>Peronosporales</taxon>
        <taxon>Peronosporaceae</taxon>
        <taxon>Phytophthora</taxon>
    </lineage>
</organism>
<sequence length="310" mass="32925">MEGFRQQSKSSAHDERGYGSVNLGTVDRKPAKKPRATYAPAVASDHSYQQLSYRQPGAGLPAPMSSVTWNSLSSSQAAGASRSAAALGQPAPHGSGALRSDHGGRIEPSHAFEYEAPSQPYPSGPSTSGRDSGGSLLSDEIPQLRDRAYAIEIALGPGLGGCCQAGKPGALEVLRQDVDALGRETWDIHGRVDSRVPASVLKKLRRGLDALSHAVHGRMPSYEPQRYSYHSAYGYGSNASSSHSVPSHPSYDSCGYQPVFHSQASTPAAPVVQRTQPRFEEVSSRLGLPPSEKEDPADRDTAEDASCRTS</sequence>
<feature type="region of interest" description="Disordered" evidence="1">
    <location>
        <begin position="265"/>
        <end position="310"/>
    </location>
</feature>
<dbReference type="AlphaFoldDB" id="A0A2P4Y255"/>
<evidence type="ECO:0008006" key="4">
    <source>
        <dbReference type="Google" id="ProtNLM"/>
    </source>
</evidence>
<feature type="compositionally biased region" description="Polar residues" evidence="1">
    <location>
        <begin position="1"/>
        <end position="10"/>
    </location>
</feature>
<feature type="compositionally biased region" description="Low complexity" evidence="1">
    <location>
        <begin position="126"/>
        <end position="138"/>
    </location>
</feature>
<name>A0A2P4Y255_9STRA</name>
<dbReference type="EMBL" id="NCKW01006394">
    <property type="protein sequence ID" value="POM71893.1"/>
    <property type="molecule type" value="Genomic_DNA"/>
</dbReference>
<keyword evidence="3" id="KW-1185">Reference proteome</keyword>
<dbReference type="Proteomes" id="UP000237271">
    <property type="component" value="Unassembled WGS sequence"/>
</dbReference>
<evidence type="ECO:0000313" key="2">
    <source>
        <dbReference type="EMBL" id="POM71893.1"/>
    </source>
</evidence>
<gene>
    <name evidence="2" type="ORF">PHPALM_11488</name>
</gene>
<feature type="compositionally biased region" description="Low complexity" evidence="1">
    <location>
        <begin position="71"/>
        <end position="89"/>
    </location>
</feature>
<comment type="caution">
    <text evidence="2">The sequence shown here is derived from an EMBL/GenBank/DDBJ whole genome shotgun (WGS) entry which is preliminary data.</text>
</comment>
<evidence type="ECO:0000313" key="3">
    <source>
        <dbReference type="Proteomes" id="UP000237271"/>
    </source>
</evidence>
<proteinExistence type="predicted"/>
<accession>A0A2P4Y255</accession>
<feature type="compositionally biased region" description="Basic and acidic residues" evidence="1">
    <location>
        <begin position="291"/>
        <end position="310"/>
    </location>
</feature>
<feature type="compositionally biased region" description="Basic and acidic residues" evidence="1">
    <location>
        <begin position="99"/>
        <end position="113"/>
    </location>
</feature>